<dbReference type="GeneID" id="85317000"/>
<proteinExistence type="predicted"/>
<protein>
    <submittedName>
        <fullName evidence="2">Uncharacterized protein</fullName>
    </submittedName>
</protein>
<accession>A0AA40DZ79</accession>
<feature type="region of interest" description="Disordered" evidence="1">
    <location>
        <begin position="131"/>
        <end position="153"/>
    </location>
</feature>
<evidence type="ECO:0000313" key="3">
    <source>
        <dbReference type="Proteomes" id="UP001172101"/>
    </source>
</evidence>
<dbReference type="AlphaFoldDB" id="A0AA40DZ79"/>
<organism evidence="2 3">
    <name type="scientific">Lasiosphaeria miniovina</name>
    <dbReference type="NCBI Taxonomy" id="1954250"/>
    <lineage>
        <taxon>Eukaryota</taxon>
        <taxon>Fungi</taxon>
        <taxon>Dikarya</taxon>
        <taxon>Ascomycota</taxon>
        <taxon>Pezizomycotina</taxon>
        <taxon>Sordariomycetes</taxon>
        <taxon>Sordariomycetidae</taxon>
        <taxon>Sordariales</taxon>
        <taxon>Lasiosphaeriaceae</taxon>
        <taxon>Lasiosphaeria</taxon>
    </lineage>
</organism>
<name>A0AA40DZ79_9PEZI</name>
<sequence length="173" mass="18308">MNTPLAASSGSSTVSVSCSAYGTAAVADVAAGFVVAEERDGAMVSGPRVASFVGPWFQSDATQLGAQLSLPEQTSCERQPFNQRFGFWSLPWLKTNLEHNTHSPMLPAPGLETAFVVVPIAWRGAGKLEQVSPSAAAESSRRQAMSRARGPVVSVSHPDQVCRGWSRQSFSGL</sequence>
<dbReference type="Proteomes" id="UP001172101">
    <property type="component" value="Unassembled WGS sequence"/>
</dbReference>
<dbReference type="RefSeq" id="XP_060297923.1">
    <property type="nucleotide sequence ID" value="XM_060433730.1"/>
</dbReference>
<evidence type="ECO:0000313" key="2">
    <source>
        <dbReference type="EMBL" id="KAK0721999.1"/>
    </source>
</evidence>
<gene>
    <name evidence="2" type="ORF">B0T26DRAFT_198016</name>
</gene>
<dbReference type="EMBL" id="JAUIRO010000003">
    <property type="protein sequence ID" value="KAK0721999.1"/>
    <property type="molecule type" value="Genomic_DNA"/>
</dbReference>
<keyword evidence="3" id="KW-1185">Reference proteome</keyword>
<evidence type="ECO:0000256" key="1">
    <source>
        <dbReference type="SAM" id="MobiDB-lite"/>
    </source>
</evidence>
<comment type="caution">
    <text evidence="2">The sequence shown here is derived from an EMBL/GenBank/DDBJ whole genome shotgun (WGS) entry which is preliminary data.</text>
</comment>
<reference evidence="2" key="1">
    <citation type="submission" date="2023-06" db="EMBL/GenBank/DDBJ databases">
        <title>Genome-scale phylogeny and comparative genomics of the fungal order Sordariales.</title>
        <authorList>
            <consortium name="Lawrence Berkeley National Laboratory"/>
            <person name="Hensen N."/>
            <person name="Bonometti L."/>
            <person name="Westerberg I."/>
            <person name="Brannstrom I.O."/>
            <person name="Guillou S."/>
            <person name="Cros-Aarteil S."/>
            <person name="Calhoun S."/>
            <person name="Haridas S."/>
            <person name="Kuo A."/>
            <person name="Mondo S."/>
            <person name="Pangilinan J."/>
            <person name="Riley R."/>
            <person name="LaButti K."/>
            <person name="Andreopoulos B."/>
            <person name="Lipzen A."/>
            <person name="Chen C."/>
            <person name="Yanf M."/>
            <person name="Daum C."/>
            <person name="Ng V."/>
            <person name="Clum A."/>
            <person name="Steindorff A."/>
            <person name="Ohm R."/>
            <person name="Martin F."/>
            <person name="Silar P."/>
            <person name="Natvig D."/>
            <person name="Lalanne C."/>
            <person name="Gautier V."/>
            <person name="Ament-velasquez S.L."/>
            <person name="Kruys A."/>
            <person name="Hutchinson M.I."/>
            <person name="Powell A.J."/>
            <person name="Barry K."/>
            <person name="Miller A.N."/>
            <person name="Grigoriev I.V."/>
            <person name="Debuchy R."/>
            <person name="Gladieux P."/>
            <person name="Thoren M.H."/>
            <person name="Johannesson H."/>
        </authorList>
    </citation>
    <scope>NUCLEOTIDE SEQUENCE</scope>
    <source>
        <strain evidence="2">SMH2392-1A</strain>
    </source>
</reference>